<dbReference type="CDD" id="cd01637">
    <property type="entry name" value="IMPase_like"/>
    <property type="match status" value="1"/>
</dbReference>
<sequence length="276" mass="29189">MVVADPADHRLGELADIAATVLDEAVPDFVRWLGAASEVEKSPGDFATAADFAIEERVARLLTQRTGIAVHGEEHGGPDPAQGEAWVLDPIDGTANYSTRLPLTGMLLALLRDGAPVAGLTWLPLLDQRWTAVGGELRCNGHRQPPLAGAKLAESAVTFGNPRRVRSTEDYPTRWRFDVLEAITARCLRVRMLGSTGVELAFVAGGVCGGALGFSDRPWDNAAGVCMIRAVGGIATDLEGRPWTVDRPVLAGAPGVHGELLEIVRSVGDPAAFGDD</sequence>
<dbReference type="GO" id="GO:0046854">
    <property type="term" value="P:phosphatidylinositol phosphate biosynthetic process"/>
    <property type="evidence" value="ECO:0007669"/>
    <property type="project" value="InterPro"/>
</dbReference>
<dbReference type="Proteomes" id="UP000637578">
    <property type="component" value="Unassembled WGS sequence"/>
</dbReference>
<keyword evidence="3 6" id="KW-0479">Metal-binding</keyword>
<dbReference type="EC" id="3.1.3.25" evidence="2"/>
<feature type="binding site" evidence="6">
    <location>
        <position position="92"/>
    </location>
    <ligand>
        <name>Mg(2+)</name>
        <dbReference type="ChEBI" id="CHEBI:18420"/>
        <label>1</label>
        <note>catalytic</note>
    </ligand>
</feature>
<gene>
    <name evidence="7" type="primary">impA</name>
    <name evidence="7" type="ORF">GCM10012275_05550</name>
</gene>
<feature type="binding site" evidence="6">
    <location>
        <position position="91"/>
    </location>
    <ligand>
        <name>Mg(2+)</name>
        <dbReference type="ChEBI" id="CHEBI:18420"/>
        <label>1</label>
        <note>catalytic</note>
    </ligand>
</feature>
<dbReference type="GO" id="GO:0007165">
    <property type="term" value="P:signal transduction"/>
    <property type="evidence" value="ECO:0007669"/>
    <property type="project" value="TreeGrafter"/>
</dbReference>
<evidence type="ECO:0000313" key="8">
    <source>
        <dbReference type="Proteomes" id="UP000637578"/>
    </source>
</evidence>
<dbReference type="PANTHER" id="PTHR20854">
    <property type="entry name" value="INOSITOL MONOPHOSPHATASE"/>
    <property type="match status" value="1"/>
</dbReference>
<dbReference type="GO" id="GO:0046872">
    <property type="term" value="F:metal ion binding"/>
    <property type="evidence" value="ECO:0007669"/>
    <property type="project" value="UniProtKB-KW"/>
</dbReference>
<evidence type="ECO:0000256" key="4">
    <source>
        <dbReference type="ARBA" id="ARBA00022801"/>
    </source>
</evidence>
<dbReference type="EMBL" id="BMMK01000002">
    <property type="protein sequence ID" value="GGM37350.1"/>
    <property type="molecule type" value="Genomic_DNA"/>
</dbReference>
<feature type="binding site" evidence="6">
    <location>
        <position position="73"/>
    </location>
    <ligand>
        <name>Mg(2+)</name>
        <dbReference type="ChEBI" id="CHEBI:18420"/>
        <label>1</label>
        <note>catalytic</note>
    </ligand>
</feature>
<dbReference type="PROSITE" id="PS00630">
    <property type="entry name" value="IMP_2"/>
    <property type="match status" value="1"/>
</dbReference>
<keyword evidence="4" id="KW-0378">Hydrolase</keyword>
<dbReference type="InterPro" id="IPR020550">
    <property type="entry name" value="Inositol_monophosphatase_CS"/>
</dbReference>
<dbReference type="PRINTS" id="PR00377">
    <property type="entry name" value="IMPHPHTASES"/>
</dbReference>
<comment type="cofactor">
    <cofactor evidence="6">
        <name>Mg(2+)</name>
        <dbReference type="ChEBI" id="CHEBI:18420"/>
    </cofactor>
</comment>
<evidence type="ECO:0000256" key="5">
    <source>
        <dbReference type="ARBA" id="ARBA00022842"/>
    </source>
</evidence>
<dbReference type="PANTHER" id="PTHR20854:SF4">
    <property type="entry name" value="INOSITOL-1-MONOPHOSPHATASE-RELATED"/>
    <property type="match status" value="1"/>
</dbReference>
<dbReference type="InterPro" id="IPR020583">
    <property type="entry name" value="Inositol_monoP_metal-BS"/>
</dbReference>
<dbReference type="Gene3D" id="3.40.190.80">
    <property type="match status" value="1"/>
</dbReference>
<dbReference type="RefSeq" id="WP_189053535.1">
    <property type="nucleotide sequence ID" value="NZ_BMMK01000002.1"/>
</dbReference>
<feature type="binding site" evidence="6">
    <location>
        <position position="220"/>
    </location>
    <ligand>
        <name>Mg(2+)</name>
        <dbReference type="ChEBI" id="CHEBI:18420"/>
        <label>2</label>
    </ligand>
</feature>
<protein>
    <recommendedName>
        <fullName evidence="2">inositol-phosphate phosphatase</fullName>
        <ecNumber evidence="2">3.1.3.25</ecNumber>
    </recommendedName>
</protein>
<comment type="catalytic activity">
    <reaction evidence="1">
        <text>a myo-inositol phosphate + H2O = myo-inositol + phosphate</text>
        <dbReference type="Rhea" id="RHEA:24056"/>
        <dbReference type="ChEBI" id="CHEBI:15377"/>
        <dbReference type="ChEBI" id="CHEBI:17268"/>
        <dbReference type="ChEBI" id="CHEBI:43474"/>
        <dbReference type="ChEBI" id="CHEBI:84139"/>
        <dbReference type="EC" id="3.1.3.25"/>
    </reaction>
</comment>
<proteinExistence type="predicted"/>
<comment type="caution">
    <text evidence="7">The sequence shown here is derived from an EMBL/GenBank/DDBJ whole genome shotgun (WGS) entry which is preliminary data.</text>
</comment>
<evidence type="ECO:0000256" key="6">
    <source>
        <dbReference type="PIRSR" id="PIRSR600760-2"/>
    </source>
</evidence>
<accession>A0A8J3C7T1</accession>
<dbReference type="GO" id="GO:0006020">
    <property type="term" value="P:inositol metabolic process"/>
    <property type="evidence" value="ECO:0007669"/>
    <property type="project" value="TreeGrafter"/>
</dbReference>
<organism evidence="7 8">
    <name type="scientific">Longimycelium tulufanense</name>
    <dbReference type="NCBI Taxonomy" id="907463"/>
    <lineage>
        <taxon>Bacteria</taxon>
        <taxon>Bacillati</taxon>
        <taxon>Actinomycetota</taxon>
        <taxon>Actinomycetes</taxon>
        <taxon>Pseudonocardiales</taxon>
        <taxon>Pseudonocardiaceae</taxon>
        <taxon>Longimycelium</taxon>
    </lineage>
</organism>
<keyword evidence="8" id="KW-1185">Reference proteome</keyword>
<evidence type="ECO:0000313" key="7">
    <source>
        <dbReference type="EMBL" id="GGM37350.1"/>
    </source>
</evidence>
<dbReference type="SUPFAM" id="SSF56655">
    <property type="entry name" value="Carbohydrate phosphatase"/>
    <property type="match status" value="1"/>
</dbReference>
<dbReference type="Gene3D" id="3.30.540.10">
    <property type="entry name" value="Fructose-1,6-Bisphosphatase, subunit A, domain 1"/>
    <property type="match status" value="1"/>
</dbReference>
<dbReference type="InterPro" id="IPR000760">
    <property type="entry name" value="Inositol_monophosphatase-like"/>
</dbReference>
<dbReference type="GO" id="GO:0008934">
    <property type="term" value="F:inositol monophosphate 1-phosphatase activity"/>
    <property type="evidence" value="ECO:0007669"/>
    <property type="project" value="TreeGrafter"/>
</dbReference>
<reference evidence="7" key="2">
    <citation type="submission" date="2020-09" db="EMBL/GenBank/DDBJ databases">
        <authorList>
            <person name="Sun Q."/>
            <person name="Zhou Y."/>
        </authorList>
    </citation>
    <scope>NUCLEOTIDE SEQUENCE</scope>
    <source>
        <strain evidence="7">CGMCC 4.5737</strain>
    </source>
</reference>
<evidence type="ECO:0000256" key="1">
    <source>
        <dbReference type="ARBA" id="ARBA00001033"/>
    </source>
</evidence>
<name>A0A8J3C7T1_9PSEU</name>
<dbReference type="AlphaFoldDB" id="A0A8J3C7T1"/>
<feature type="binding site" evidence="6">
    <location>
        <position position="89"/>
    </location>
    <ligand>
        <name>Mg(2+)</name>
        <dbReference type="ChEBI" id="CHEBI:18420"/>
        <label>1</label>
        <note>catalytic</note>
    </ligand>
</feature>
<evidence type="ECO:0000256" key="2">
    <source>
        <dbReference type="ARBA" id="ARBA00013106"/>
    </source>
</evidence>
<keyword evidence="5 6" id="KW-0460">Magnesium</keyword>
<evidence type="ECO:0000256" key="3">
    <source>
        <dbReference type="ARBA" id="ARBA00022723"/>
    </source>
</evidence>
<dbReference type="Pfam" id="PF00459">
    <property type="entry name" value="Inositol_P"/>
    <property type="match status" value="1"/>
</dbReference>
<reference evidence="7" key="1">
    <citation type="journal article" date="2014" name="Int. J. Syst. Evol. Microbiol.">
        <title>Complete genome sequence of Corynebacterium casei LMG S-19264T (=DSM 44701T), isolated from a smear-ripened cheese.</title>
        <authorList>
            <consortium name="US DOE Joint Genome Institute (JGI-PGF)"/>
            <person name="Walter F."/>
            <person name="Albersmeier A."/>
            <person name="Kalinowski J."/>
            <person name="Ruckert C."/>
        </authorList>
    </citation>
    <scope>NUCLEOTIDE SEQUENCE</scope>
    <source>
        <strain evidence="7">CGMCC 4.5737</strain>
    </source>
</reference>
<dbReference type="PROSITE" id="PS00629">
    <property type="entry name" value="IMP_1"/>
    <property type="match status" value="1"/>
</dbReference>